<evidence type="ECO:0000313" key="4">
    <source>
        <dbReference type="Proteomes" id="UP000007391"/>
    </source>
</evidence>
<reference evidence="3 4" key="2">
    <citation type="journal article" date="2014" name="Extremophiles">
        <title>Analysis of the complete genome of Fervidococcus fontis confirms the distinct phylogenetic position of the order Fervidicoccales and suggests its environmental function.</title>
        <authorList>
            <person name="Lebedinsky A.V."/>
            <person name="Mardanov A.V."/>
            <person name="Kublanov I.V."/>
            <person name="Gumerov V.M."/>
            <person name="Beletsky A.V."/>
            <person name="Perevalova A.A."/>
            <person name="Bidzhieva S.Kh."/>
            <person name="Bonch-Osmolovskaya E.A."/>
            <person name="Skryabin K.G."/>
            <person name="Ravin N.V."/>
        </authorList>
    </citation>
    <scope>NUCLEOTIDE SEQUENCE [LARGE SCALE GENOMIC DNA]</scope>
    <source>
        <strain evidence="4">DSM 19380 / VKM B-2539 / Kam940</strain>
    </source>
</reference>
<evidence type="ECO:0000256" key="1">
    <source>
        <dbReference type="SAM" id="Coils"/>
    </source>
</evidence>
<feature type="transmembrane region" description="Helical" evidence="2">
    <location>
        <begin position="12"/>
        <end position="34"/>
    </location>
</feature>
<dbReference type="eggNOG" id="arCOG05201">
    <property type="taxonomic scope" value="Archaea"/>
</dbReference>
<dbReference type="InParanoid" id="H9ZZ77"/>
<dbReference type="SUPFAM" id="SSF58100">
    <property type="entry name" value="Bacterial hemolysins"/>
    <property type="match status" value="1"/>
</dbReference>
<evidence type="ECO:0000256" key="2">
    <source>
        <dbReference type="SAM" id="Phobius"/>
    </source>
</evidence>
<sequence length="414" mass="45687">MYVLAKKIFSKGSLSILISILLLILLTGFASYLYQLTSSSQTPQNTSGGSSSVQQSLENALRTISDLQQKLFYYNSSLSQLNQTYIETIAQLQQMNQNLTSTIEILNSSLASCNGNLSSLNETYSSLLSSYSQLMNEYSSLNASYSSLKANYSQLLTKMSELNETYSYAISELSSLNTSYANLLSQLSTISQLSFERGNPGAQLEAFFDYNSPAVISAMRSAVGNETTPYIGLYRLYNYVERSIRLNYDTPFLVVNQSGGSASFYLRELYFENATEVLNNGYGDAKDQALLLSTLYASYLSNYLNTSMPPIYMVLLNGTGYSKYPYWGFTLIIEGSGKVSLLDPAAAELAGINYQEFVQVDASGAYSAVTSYINRLNSLGLVYPNVVCMVGPTGFYWVNGTINDFLGLLYKLYG</sequence>
<dbReference type="Proteomes" id="UP000007391">
    <property type="component" value="Chromosome"/>
</dbReference>
<name>H9ZZ77_FERFK</name>
<proteinExistence type="predicted"/>
<organism evidence="3 4">
    <name type="scientific">Fervidicoccus fontis (strain DSM 19380 / JCM 18336 / VKM B-2539 / Kam940)</name>
    <dbReference type="NCBI Taxonomy" id="1163730"/>
    <lineage>
        <taxon>Archaea</taxon>
        <taxon>Thermoproteota</taxon>
        <taxon>Thermoprotei</taxon>
        <taxon>Fervidicoccales</taxon>
        <taxon>Fervidicoccaceae</taxon>
        <taxon>Fervidicoccus</taxon>
    </lineage>
</organism>
<keyword evidence="2" id="KW-0472">Membrane</keyword>
<keyword evidence="2" id="KW-1133">Transmembrane helix</keyword>
<dbReference type="Gene3D" id="1.10.287.1490">
    <property type="match status" value="1"/>
</dbReference>
<reference evidence="4" key="1">
    <citation type="submission" date="2012-03" db="EMBL/GenBank/DDBJ databases">
        <title>Fervidicoccus fontis complete genome analysis confirms its distinct phylogenetic position and predicts its environmental function.</title>
        <authorList>
            <person name="Lebedinsky A.V."/>
            <person name="Mardanov A.V."/>
            <person name="Gumerov V.M."/>
            <person name="Beletsky A.V."/>
            <person name="Kublanov I.V."/>
            <person name="Perevalova A.A."/>
            <person name="Bonch-Osmolovskaya E.A."/>
            <person name="Ravin N.V."/>
            <person name="Skryabin K.G."/>
        </authorList>
    </citation>
    <scope>NUCLEOTIDE SEQUENCE [LARGE SCALE GENOMIC DNA]</scope>
    <source>
        <strain evidence="4">DSM 19380 / VKM B-2539 / Kam940</strain>
    </source>
</reference>
<dbReference type="KEGG" id="ffo:FFONT_0038"/>
<dbReference type="eggNOG" id="arCOG02165">
    <property type="taxonomic scope" value="Archaea"/>
</dbReference>
<dbReference type="STRING" id="1163730.FFONT_0038"/>
<evidence type="ECO:0000313" key="3">
    <source>
        <dbReference type="EMBL" id="AFH42034.1"/>
    </source>
</evidence>
<keyword evidence="4" id="KW-1185">Reference proteome</keyword>
<protein>
    <submittedName>
        <fullName evidence="3">Uncharacterized protein</fullName>
    </submittedName>
</protein>
<keyword evidence="1" id="KW-0175">Coiled coil</keyword>
<dbReference type="Gene3D" id="3.10.620.30">
    <property type="match status" value="1"/>
</dbReference>
<gene>
    <name evidence="3" type="ordered locus">FFONT_0038</name>
</gene>
<dbReference type="HOGENOM" id="CLU_663241_0_0_2"/>
<feature type="coiled-coil region" evidence="1">
    <location>
        <begin position="50"/>
        <end position="165"/>
    </location>
</feature>
<dbReference type="AlphaFoldDB" id="H9ZZ77"/>
<accession>H9ZZ77</accession>
<dbReference type="EMBL" id="CP003423">
    <property type="protein sequence ID" value="AFH42034.1"/>
    <property type="molecule type" value="Genomic_DNA"/>
</dbReference>
<keyword evidence="2" id="KW-0812">Transmembrane</keyword>